<dbReference type="Proteomes" id="UP000765509">
    <property type="component" value="Unassembled WGS sequence"/>
</dbReference>
<comment type="caution">
    <text evidence="1">The sequence shown here is derived from an EMBL/GenBank/DDBJ whole genome shotgun (WGS) entry which is preliminary data.</text>
</comment>
<dbReference type="EMBL" id="AVOT02001587">
    <property type="protein sequence ID" value="MBW0467462.1"/>
    <property type="molecule type" value="Genomic_DNA"/>
</dbReference>
<proteinExistence type="predicted"/>
<evidence type="ECO:0000313" key="1">
    <source>
        <dbReference type="EMBL" id="MBW0467462.1"/>
    </source>
</evidence>
<dbReference type="AlphaFoldDB" id="A0A9Q3BM82"/>
<reference evidence="1" key="1">
    <citation type="submission" date="2021-03" db="EMBL/GenBank/DDBJ databases">
        <title>Draft genome sequence of rust myrtle Austropuccinia psidii MF-1, a brazilian biotype.</title>
        <authorList>
            <person name="Quecine M.C."/>
            <person name="Pachon D.M.R."/>
            <person name="Bonatelli M.L."/>
            <person name="Correr F.H."/>
            <person name="Franceschini L.M."/>
            <person name="Leite T.F."/>
            <person name="Margarido G.R.A."/>
            <person name="Almeida C.A."/>
            <person name="Ferrarezi J.A."/>
            <person name="Labate C.A."/>
        </authorList>
    </citation>
    <scope>NUCLEOTIDE SEQUENCE</scope>
    <source>
        <strain evidence="1">MF-1</strain>
    </source>
</reference>
<name>A0A9Q3BM82_9BASI</name>
<keyword evidence="2" id="KW-1185">Reference proteome</keyword>
<organism evidence="1 2">
    <name type="scientific">Austropuccinia psidii MF-1</name>
    <dbReference type="NCBI Taxonomy" id="1389203"/>
    <lineage>
        <taxon>Eukaryota</taxon>
        <taxon>Fungi</taxon>
        <taxon>Dikarya</taxon>
        <taxon>Basidiomycota</taxon>
        <taxon>Pucciniomycotina</taxon>
        <taxon>Pucciniomycetes</taxon>
        <taxon>Pucciniales</taxon>
        <taxon>Sphaerophragmiaceae</taxon>
        <taxon>Austropuccinia</taxon>
    </lineage>
</organism>
<evidence type="ECO:0000313" key="2">
    <source>
        <dbReference type="Proteomes" id="UP000765509"/>
    </source>
</evidence>
<protein>
    <submittedName>
        <fullName evidence="1">Uncharacterized protein</fullName>
    </submittedName>
</protein>
<accession>A0A9Q3BM82</accession>
<sequence length="102" mass="12033">MVRSSLNLKSLGIKSPYTYQLDGWPGRSDYQNQSHHQFHKTLDQSINLLSFTILCRQPHHHLFINQFNPSQPQPQPQSSFSLHSLQTISLLFRKNHYHHHHP</sequence>
<gene>
    <name evidence="1" type="ORF">O181_007177</name>
</gene>